<dbReference type="Proteomes" id="UP000317977">
    <property type="component" value="Unassembled WGS sequence"/>
</dbReference>
<protein>
    <submittedName>
        <fullName evidence="8">Matrixin</fullName>
    </submittedName>
</protein>
<feature type="compositionally biased region" description="Acidic residues" evidence="6">
    <location>
        <begin position="339"/>
        <end position="420"/>
    </location>
</feature>
<feature type="compositionally biased region" description="Low complexity" evidence="6">
    <location>
        <begin position="210"/>
        <end position="226"/>
    </location>
</feature>
<dbReference type="PROSITE" id="PS00018">
    <property type="entry name" value="EF_HAND_1"/>
    <property type="match status" value="1"/>
</dbReference>
<evidence type="ECO:0000313" key="9">
    <source>
        <dbReference type="Proteomes" id="UP000317977"/>
    </source>
</evidence>
<dbReference type="SUPFAM" id="SSF55486">
    <property type="entry name" value="Metalloproteases ('zincins'), catalytic domain"/>
    <property type="match status" value="1"/>
</dbReference>
<dbReference type="Pfam" id="PF00404">
    <property type="entry name" value="Dockerin_1"/>
    <property type="match status" value="1"/>
</dbReference>
<dbReference type="GO" id="GO:0004222">
    <property type="term" value="F:metalloendopeptidase activity"/>
    <property type="evidence" value="ECO:0007669"/>
    <property type="project" value="InterPro"/>
</dbReference>
<accession>A0A5C6EIM6</accession>
<dbReference type="InterPro" id="IPR001818">
    <property type="entry name" value="Pept_M10_metallopeptidase"/>
</dbReference>
<feature type="compositionally biased region" description="Acidic residues" evidence="6">
    <location>
        <begin position="196"/>
        <end position="209"/>
    </location>
</feature>
<dbReference type="CDD" id="cd14256">
    <property type="entry name" value="Dockerin_I"/>
    <property type="match status" value="1"/>
</dbReference>
<keyword evidence="3" id="KW-0378">Hydrolase</keyword>
<dbReference type="PANTHER" id="PTHR10201:SF323">
    <property type="entry name" value="MATRIX METALLOPROTEINASE-21"/>
    <property type="match status" value="1"/>
</dbReference>
<dbReference type="GO" id="GO:0031012">
    <property type="term" value="C:extracellular matrix"/>
    <property type="evidence" value="ECO:0007669"/>
    <property type="project" value="InterPro"/>
</dbReference>
<feature type="domain" description="EF-hand" evidence="7">
    <location>
        <begin position="520"/>
        <end position="555"/>
    </location>
</feature>
<reference evidence="8 9" key="1">
    <citation type="submission" date="2019-02" db="EMBL/GenBank/DDBJ databases">
        <title>Deep-cultivation of Planctomycetes and their phenomic and genomic characterization uncovers novel biology.</title>
        <authorList>
            <person name="Wiegand S."/>
            <person name="Jogler M."/>
            <person name="Boedeker C."/>
            <person name="Pinto D."/>
            <person name="Vollmers J."/>
            <person name="Rivas-Marin E."/>
            <person name="Kohn T."/>
            <person name="Peeters S.H."/>
            <person name="Heuer A."/>
            <person name="Rast P."/>
            <person name="Oberbeckmann S."/>
            <person name="Bunk B."/>
            <person name="Jeske O."/>
            <person name="Meyerdierks A."/>
            <person name="Storesund J.E."/>
            <person name="Kallscheuer N."/>
            <person name="Luecker S."/>
            <person name="Lage O.M."/>
            <person name="Pohl T."/>
            <person name="Merkel B.J."/>
            <person name="Hornburger P."/>
            <person name="Mueller R.-W."/>
            <person name="Bruemmer F."/>
            <person name="Labrenz M."/>
            <person name="Spormann A.M."/>
            <person name="Op Den Camp H."/>
            <person name="Overmann J."/>
            <person name="Amann R."/>
            <person name="Jetten M.S.M."/>
            <person name="Mascher T."/>
            <person name="Medema M.H."/>
            <person name="Devos D.P."/>
            <person name="Kaster A.-K."/>
            <person name="Ovreas L."/>
            <person name="Rohde M."/>
            <person name="Galperin M.Y."/>
            <person name="Jogler C."/>
        </authorList>
    </citation>
    <scope>NUCLEOTIDE SEQUENCE [LARGE SCALE GENOMIC DNA]</scope>
    <source>
        <strain evidence="8 9">Poly59</strain>
    </source>
</reference>
<sequence length="589" mass="62663">MVRRSTKKRRLTLQLLETRRVLAASMGWDGPGLGGAELTYHIANSPDSLTQAETNAAIETALAAWSSAADITFTPTSQSGLRDSIDISFVNIDGVAGTLAQAYFPDDVNPARIAGDIQFDISEAWEVGNSLGSSAFDLVYVAVHELGHSLGLDHAMTAASVLTPYVTPNQFFTSLSNVDAAAIASLYAVSDGTETTSDDDITAVDDTVDQDTTTDNTDNTNTNTDPGDSDDVPFPRNRWRRGGNWHRFGGRLDAELVDFNYINPTDVNGDSNTSALDALMIINQLSRSSTIDLTEIETPGLGDVNGDGSVTALDALTVINAMSGNASLTTITVDTDTEADTDTVDETDTTDVVDDTTDETVDEIDDTVTEDTGTVDEVVDTTDETTGETDDDTTDETVDPIDDGGVLEESDDTDTDAEGTDDSHCGDERSSHFVGMAFNLGRFGGDAEALVTRLDTNDDASLSEDEVSRRLWAKLTELNVDADADGLVTVAELDAAVAAAKLEAFTAQDADADGLLTESEVSDRFWSKVSAADVDADGGVSFEELDTFLTENQSTEVGASGRSHGRHPSHHDLSPRESVFASIGRRGRR</sequence>
<dbReference type="InterPro" id="IPR018247">
    <property type="entry name" value="EF_Hand_1_Ca_BS"/>
</dbReference>
<dbReference type="PANTHER" id="PTHR10201">
    <property type="entry name" value="MATRIX METALLOPROTEINASE"/>
    <property type="match status" value="1"/>
</dbReference>
<dbReference type="Gene3D" id="1.10.1330.10">
    <property type="entry name" value="Dockerin domain"/>
    <property type="match status" value="1"/>
</dbReference>
<feature type="region of interest" description="Disordered" evidence="6">
    <location>
        <begin position="339"/>
        <end position="429"/>
    </location>
</feature>
<proteinExistence type="predicted"/>
<evidence type="ECO:0000256" key="1">
    <source>
        <dbReference type="ARBA" id="ARBA00022670"/>
    </source>
</evidence>
<dbReference type="GO" id="GO:0000272">
    <property type="term" value="P:polysaccharide catabolic process"/>
    <property type="evidence" value="ECO:0007669"/>
    <property type="project" value="InterPro"/>
</dbReference>
<dbReference type="Pfam" id="PF00413">
    <property type="entry name" value="Peptidase_M10"/>
    <property type="match status" value="1"/>
</dbReference>
<feature type="region of interest" description="Disordered" evidence="6">
    <location>
        <begin position="551"/>
        <end position="589"/>
    </location>
</feature>
<keyword evidence="5" id="KW-0482">Metalloprotease</keyword>
<dbReference type="PRINTS" id="PR00138">
    <property type="entry name" value="MATRIXIN"/>
</dbReference>
<keyword evidence="4" id="KW-0862">Zinc</keyword>
<dbReference type="Gene3D" id="3.40.390.10">
    <property type="entry name" value="Collagenase (Catalytic Domain)"/>
    <property type="match status" value="1"/>
</dbReference>
<evidence type="ECO:0000256" key="2">
    <source>
        <dbReference type="ARBA" id="ARBA00022723"/>
    </source>
</evidence>
<dbReference type="InterPro" id="IPR024079">
    <property type="entry name" value="MetalloPept_cat_dom_sf"/>
</dbReference>
<keyword evidence="1" id="KW-0645">Protease</keyword>
<feature type="region of interest" description="Disordered" evidence="6">
    <location>
        <begin position="193"/>
        <end position="237"/>
    </location>
</feature>
<dbReference type="GO" id="GO:0008270">
    <property type="term" value="F:zinc ion binding"/>
    <property type="evidence" value="ECO:0007669"/>
    <property type="project" value="InterPro"/>
</dbReference>
<dbReference type="InterPro" id="IPR002105">
    <property type="entry name" value="Dockerin_1_rpt"/>
</dbReference>
<dbReference type="PROSITE" id="PS50222">
    <property type="entry name" value="EF_HAND_2"/>
    <property type="match status" value="1"/>
</dbReference>
<evidence type="ECO:0000256" key="6">
    <source>
        <dbReference type="SAM" id="MobiDB-lite"/>
    </source>
</evidence>
<organism evidence="8 9">
    <name type="scientific">Rubripirellula reticaptiva</name>
    <dbReference type="NCBI Taxonomy" id="2528013"/>
    <lineage>
        <taxon>Bacteria</taxon>
        <taxon>Pseudomonadati</taxon>
        <taxon>Planctomycetota</taxon>
        <taxon>Planctomycetia</taxon>
        <taxon>Pirellulales</taxon>
        <taxon>Pirellulaceae</taxon>
        <taxon>Rubripirellula</taxon>
    </lineage>
</organism>
<dbReference type="InterPro" id="IPR036439">
    <property type="entry name" value="Dockerin_dom_sf"/>
</dbReference>
<dbReference type="GO" id="GO:0004553">
    <property type="term" value="F:hydrolase activity, hydrolyzing O-glycosyl compounds"/>
    <property type="evidence" value="ECO:0007669"/>
    <property type="project" value="InterPro"/>
</dbReference>
<dbReference type="InterPro" id="IPR021190">
    <property type="entry name" value="Pept_M10A"/>
</dbReference>
<dbReference type="InterPro" id="IPR006026">
    <property type="entry name" value="Peptidase_Metallo"/>
</dbReference>
<name>A0A5C6EIM6_9BACT</name>
<evidence type="ECO:0000256" key="3">
    <source>
        <dbReference type="ARBA" id="ARBA00022801"/>
    </source>
</evidence>
<dbReference type="InterPro" id="IPR011992">
    <property type="entry name" value="EF-hand-dom_pair"/>
</dbReference>
<evidence type="ECO:0000259" key="7">
    <source>
        <dbReference type="PROSITE" id="PS50222"/>
    </source>
</evidence>
<keyword evidence="2" id="KW-0479">Metal-binding</keyword>
<dbReference type="SMART" id="SM00235">
    <property type="entry name" value="ZnMc"/>
    <property type="match status" value="1"/>
</dbReference>
<evidence type="ECO:0000256" key="5">
    <source>
        <dbReference type="ARBA" id="ARBA00023049"/>
    </source>
</evidence>
<dbReference type="AlphaFoldDB" id="A0A5C6EIM6"/>
<keyword evidence="9" id="KW-1185">Reference proteome</keyword>
<evidence type="ECO:0000313" key="8">
    <source>
        <dbReference type="EMBL" id="TWU48354.1"/>
    </source>
</evidence>
<dbReference type="EMBL" id="SJPX01000005">
    <property type="protein sequence ID" value="TWU48354.1"/>
    <property type="molecule type" value="Genomic_DNA"/>
</dbReference>
<gene>
    <name evidence="8" type="ORF">Poly59_52000</name>
</gene>
<evidence type="ECO:0000256" key="4">
    <source>
        <dbReference type="ARBA" id="ARBA00022833"/>
    </source>
</evidence>
<comment type="caution">
    <text evidence="8">The sequence shown here is derived from an EMBL/GenBank/DDBJ whole genome shotgun (WGS) entry which is preliminary data.</text>
</comment>
<dbReference type="GO" id="GO:0006508">
    <property type="term" value="P:proteolysis"/>
    <property type="evidence" value="ECO:0007669"/>
    <property type="project" value="UniProtKB-KW"/>
</dbReference>
<dbReference type="SUPFAM" id="SSF47473">
    <property type="entry name" value="EF-hand"/>
    <property type="match status" value="1"/>
</dbReference>
<dbReference type="RefSeq" id="WP_246151912.1">
    <property type="nucleotide sequence ID" value="NZ_SJPX01000005.1"/>
</dbReference>
<dbReference type="Gene3D" id="1.10.238.10">
    <property type="entry name" value="EF-hand"/>
    <property type="match status" value="1"/>
</dbReference>
<dbReference type="GO" id="GO:0005509">
    <property type="term" value="F:calcium ion binding"/>
    <property type="evidence" value="ECO:0007669"/>
    <property type="project" value="InterPro"/>
</dbReference>
<dbReference type="InterPro" id="IPR002048">
    <property type="entry name" value="EF_hand_dom"/>
</dbReference>